<evidence type="ECO:0000313" key="1">
    <source>
        <dbReference type="EMBL" id="MBX60099.1"/>
    </source>
</evidence>
<sequence length="18" mass="2136">MIIKSCHISYKQRQKGSQ</sequence>
<dbReference type="AlphaFoldDB" id="A0A2P2PZJ7"/>
<organism evidence="1">
    <name type="scientific">Rhizophora mucronata</name>
    <name type="common">Asiatic mangrove</name>
    <dbReference type="NCBI Taxonomy" id="61149"/>
    <lineage>
        <taxon>Eukaryota</taxon>
        <taxon>Viridiplantae</taxon>
        <taxon>Streptophyta</taxon>
        <taxon>Embryophyta</taxon>
        <taxon>Tracheophyta</taxon>
        <taxon>Spermatophyta</taxon>
        <taxon>Magnoliopsida</taxon>
        <taxon>eudicotyledons</taxon>
        <taxon>Gunneridae</taxon>
        <taxon>Pentapetalae</taxon>
        <taxon>rosids</taxon>
        <taxon>fabids</taxon>
        <taxon>Malpighiales</taxon>
        <taxon>Rhizophoraceae</taxon>
        <taxon>Rhizophora</taxon>
    </lineage>
</organism>
<name>A0A2P2PZJ7_RHIMU</name>
<proteinExistence type="predicted"/>
<protein>
    <submittedName>
        <fullName evidence="1">Uncharacterized protein</fullName>
    </submittedName>
</protein>
<dbReference type="EMBL" id="GGEC01079615">
    <property type="protein sequence ID" value="MBX60099.1"/>
    <property type="molecule type" value="Transcribed_RNA"/>
</dbReference>
<reference evidence="1" key="1">
    <citation type="submission" date="2018-02" db="EMBL/GenBank/DDBJ databases">
        <title>Rhizophora mucronata_Transcriptome.</title>
        <authorList>
            <person name="Meera S.P."/>
            <person name="Sreeshan A."/>
            <person name="Augustine A."/>
        </authorList>
    </citation>
    <scope>NUCLEOTIDE SEQUENCE</scope>
    <source>
        <tissue evidence="1">Leaf</tissue>
    </source>
</reference>
<accession>A0A2P2PZJ7</accession>